<feature type="region of interest" description="Disordered" evidence="1">
    <location>
        <begin position="114"/>
        <end position="151"/>
    </location>
</feature>
<evidence type="ECO:0000313" key="2">
    <source>
        <dbReference type="EMBL" id="KAK8018527.1"/>
    </source>
</evidence>
<reference evidence="2 3" key="1">
    <citation type="submission" date="2023-01" db="EMBL/GenBank/DDBJ databases">
        <title>Analysis of 21 Apiospora genomes using comparative genomics revels a genus with tremendous synthesis potential of carbohydrate active enzymes and secondary metabolites.</title>
        <authorList>
            <person name="Sorensen T."/>
        </authorList>
    </citation>
    <scope>NUCLEOTIDE SEQUENCE [LARGE SCALE GENOMIC DNA]</scope>
    <source>
        <strain evidence="2 3">CBS 20057</strain>
    </source>
</reference>
<evidence type="ECO:0000256" key="1">
    <source>
        <dbReference type="SAM" id="MobiDB-lite"/>
    </source>
</evidence>
<dbReference type="Proteomes" id="UP001396898">
    <property type="component" value="Unassembled WGS sequence"/>
</dbReference>
<gene>
    <name evidence="2" type="ORF">PG991_007717</name>
</gene>
<dbReference type="EMBL" id="JAQQWI010000010">
    <property type="protein sequence ID" value="KAK8018527.1"/>
    <property type="molecule type" value="Genomic_DNA"/>
</dbReference>
<evidence type="ECO:0000313" key="3">
    <source>
        <dbReference type="Proteomes" id="UP001396898"/>
    </source>
</evidence>
<protein>
    <submittedName>
        <fullName evidence="2">Uncharacterized protein</fullName>
    </submittedName>
</protein>
<comment type="caution">
    <text evidence="2">The sequence shown here is derived from an EMBL/GenBank/DDBJ whole genome shotgun (WGS) entry which is preliminary data.</text>
</comment>
<name>A0ABR1RUE8_9PEZI</name>
<feature type="compositionally biased region" description="Polar residues" evidence="1">
    <location>
        <begin position="114"/>
        <end position="125"/>
    </location>
</feature>
<keyword evidence="3" id="KW-1185">Reference proteome</keyword>
<sequence>MPPSSGTRGRKRKRAQEEEDNDSPADIAMEVTREALEMLRETMTKLEGMIKDACHGCPDHLRILQLDAMSTHTDIMGLHLDMVSARASDENIERDAHAFQRRAFKLHQTVTKLQPQSVKPKTGTTKIKVRGRPRLHTRDQDNTKGGPETVEIATQTEDEEKKSVVTMDMGTQTLELEPSLPNVSAALQANSKLRKIPRFFLDTLSGDRYDEFSAAEVANAFDIGSCLAEFMQKDVLFRTDYSNIHGDLVGGLYNEYTKREDWNPLREEAVKKKWFGNSKELRYAHYALEVLEAWRAQRGTEANVTATIKPLYWALQATEKQIAYAVRWMRYLKVKEPIGVLVICMIAESTRRG</sequence>
<organism evidence="2 3">
    <name type="scientific">Apiospora marii</name>
    <dbReference type="NCBI Taxonomy" id="335849"/>
    <lineage>
        <taxon>Eukaryota</taxon>
        <taxon>Fungi</taxon>
        <taxon>Dikarya</taxon>
        <taxon>Ascomycota</taxon>
        <taxon>Pezizomycotina</taxon>
        <taxon>Sordariomycetes</taxon>
        <taxon>Xylariomycetidae</taxon>
        <taxon>Amphisphaeriales</taxon>
        <taxon>Apiosporaceae</taxon>
        <taxon>Apiospora</taxon>
    </lineage>
</organism>
<accession>A0ABR1RUE8</accession>
<proteinExistence type="predicted"/>
<feature type="region of interest" description="Disordered" evidence="1">
    <location>
        <begin position="1"/>
        <end position="27"/>
    </location>
</feature>